<dbReference type="Proteomes" id="UP000623172">
    <property type="component" value="Unassembled WGS sequence"/>
</dbReference>
<reference evidence="1" key="1">
    <citation type="submission" date="2020-08" db="EMBL/GenBank/DDBJ databases">
        <title>Genome public.</title>
        <authorList>
            <person name="Liu C."/>
            <person name="Sun Q."/>
        </authorList>
    </citation>
    <scope>NUCLEOTIDE SEQUENCE</scope>
    <source>
        <strain evidence="1">NSJ-53</strain>
    </source>
</reference>
<keyword evidence="2" id="KW-1185">Reference proteome</keyword>
<gene>
    <name evidence="1" type="ORF">H8696_01775</name>
</gene>
<name>A0A926D3I3_9FIRM</name>
<evidence type="ECO:0000313" key="2">
    <source>
        <dbReference type="Proteomes" id="UP000623172"/>
    </source>
</evidence>
<comment type="caution">
    <text evidence="1">The sequence shown here is derived from an EMBL/GenBank/DDBJ whole genome shotgun (WGS) entry which is preliminary data.</text>
</comment>
<proteinExistence type="predicted"/>
<dbReference type="InterPro" id="IPR022555">
    <property type="entry name" value="DUF2577"/>
</dbReference>
<dbReference type="EMBL" id="JACRSR010000001">
    <property type="protein sequence ID" value="MBC8530576.1"/>
    <property type="molecule type" value="Genomic_DNA"/>
</dbReference>
<accession>A0A926D3I3</accession>
<protein>
    <submittedName>
        <fullName evidence="1">DUF2577 family protein</fullName>
    </submittedName>
</protein>
<dbReference type="AlphaFoldDB" id="A0A926D3I3"/>
<dbReference type="RefSeq" id="WP_249314549.1">
    <property type="nucleotide sequence ID" value="NZ_JACRSR010000001.1"/>
</dbReference>
<evidence type="ECO:0000313" key="1">
    <source>
        <dbReference type="EMBL" id="MBC8530576.1"/>
    </source>
</evidence>
<sequence length="84" mass="9076">MLEVIKGCVEGMLEAKALSQAVTGEVTLASPLTVKVEQHLVLSGPFLTMTERAASLALKAGDWVLMLRAQGGQDYYVLDRIERG</sequence>
<dbReference type="Pfam" id="PF10844">
    <property type="entry name" value="DUF2577"/>
    <property type="match status" value="1"/>
</dbReference>
<organism evidence="1 2">
    <name type="scientific">Gehongia tenuis</name>
    <dbReference type="NCBI Taxonomy" id="2763655"/>
    <lineage>
        <taxon>Bacteria</taxon>
        <taxon>Bacillati</taxon>
        <taxon>Bacillota</taxon>
        <taxon>Clostridia</taxon>
        <taxon>Christensenellales</taxon>
        <taxon>Christensenellaceae</taxon>
        <taxon>Gehongia</taxon>
    </lineage>
</organism>